<sequence length="61" mass="6963">MNRFFGRPLAQIPGYNVNGSAVGSRNIAFRSHVKFWDIYLPITSQYCIPKSSQDARYKVPV</sequence>
<dbReference type="EMBL" id="JBANRG010000028">
    <property type="protein sequence ID" value="KAK7452692.1"/>
    <property type="molecule type" value="Genomic_DNA"/>
</dbReference>
<organism evidence="1 2">
    <name type="scientific">Marasmiellus scandens</name>
    <dbReference type="NCBI Taxonomy" id="2682957"/>
    <lineage>
        <taxon>Eukaryota</taxon>
        <taxon>Fungi</taxon>
        <taxon>Dikarya</taxon>
        <taxon>Basidiomycota</taxon>
        <taxon>Agaricomycotina</taxon>
        <taxon>Agaricomycetes</taxon>
        <taxon>Agaricomycetidae</taxon>
        <taxon>Agaricales</taxon>
        <taxon>Marasmiineae</taxon>
        <taxon>Omphalotaceae</taxon>
        <taxon>Marasmiellus</taxon>
    </lineage>
</organism>
<reference evidence="1 2" key="1">
    <citation type="submission" date="2024-01" db="EMBL/GenBank/DDBJ databases">
        <title>A draft genome for the cacao thread blight pathogen Marasmiellus scandens.</title>
        <authorList>
            <person name="Baruah I.K."/>
            <person name="Leung J."/>
            <person name="Bukari Y."/>
            <person name="Amoako-Attah I."/>
            <person name="Meinhardt L.W."/>
            <person name="Bailey B.A."/>
            <person name="Cohen S.P."/>
        </authorList>
    </citation>
    <scope>NUCLEOTIDE SEQUENCE [LARGE SCALE GENOMIC DNA]</scope>
    <source>
        <strain evidence="1 2">GH-19</strain>
    </source>
</reference>
<gene>
    <name evidence="1" type="ORF">VKT23_012093</name>
</gene>
<dbReference type="Proteomes" id="UP001498398">
    <property type="component" value="Unassembled WGS sequence"/>
</dbReference>
<evidence type="ECO:0000313" key="1">
    <source>
        <dbReference type="EMBL" id="KAK7452692.1"/>
    </source>
</evidence>
<proteinExistence type="predicted"/>
<keyword evidence="2" id="KW-1185">Reference proteome</keyword>
<accession>A0ABR1J9I3</accession>
<evidence type="ECO:0000313" key="2">
    <source>
        <dbReference type="Proteomes" id="UP001498398"/>
    </source>
</evidence>
<protein>
    <submittedName>
        <fullName evidence="1">Uncharacterized protein</fullName>
    </submittedName>
</protein>
<comment type="caution">
    <text evidence="1">The sequence shown here is derived from an EMBL/GenBank/DDBJ whole genome shotgun (WGS) entry which is preliminary data.</text>
</comment>
<name>A0ABR1J9I3_9AGAR</name>